<dbReference type="SUPFAM" id="SSF53383">
    <property type="entry name" value="PLP-dependent transferases"/>
    <property type="match status" value="1"/>
</dbReference>
<evidence type="ECO:0000313" key="5">
    <source>
        <dbReference type="Proteomes" id="UP001560267"/>
    </source>
</evidence>
<dbReference type="Pfam" id="PF00202">
    <property type="entry name" value="Aminotran_3"/>
    <property type="match status" value="1"/>
</dbReference>
<dbReference type="InterPro" id="IPR015421">
    <property type="entry name" value="PyrdxlP-dep_Trfase_major"/>
</dbReference>
<keyword evidence="4" id="KW-0808">Transferase</keyword>
<evidence type="ECO:0000256" key="2">
    <source>
        <dbReference type="ARBA" id="ARBA00022898"/>
    </source>
</evidence>
<accession>A0ABV3Y598</accession>
<dbReference type="RefSeq" id="WP_369084924.1">
    <property type="nucleotide sequence ID" value="NZ_JBFSHR010000077.1"/>
</dbReference>
<dbReference type="GO" id="GO:0008483">
    <property type="term" value="F:transaminase activity"/>
    <property type="evidence" value="ECO:0007669"/>
    <property type="project" value="UniProtKB-KW"/>
</dbReference>
<name>A0ABV3Y598_9ACTN</name>
<sequence length="451" mass="49276">MAVEERLRDLIDEQEKVLVARQPKSSRLQARAVRSLAGGTTSSWQIHRPQPIWVSHGSGSKVYDVDGNEYVDLHNGYGAMLVGHGHPLVVEAIANRARAGTHFAQPTEDAVVVAEDLAQRFGLPLWRYGNSGTEATMDAVHLMRAISSRDKIIKIEGSYHGHHDSVQVSVYQEMPEIGPPHAPRSVPASSGIPRAIVDQTLVVPFNEIDVLERVLRDHPGEIAGMIIEPVMMNIGIIPPAPGYLERVRQLTREHGVLLAFDEVKTGFTTGPGGVTRLYGVVPDIVCLAKSLGGGVPCGAIGGSDEVMSFIANGGYDQVGTFNGNPLTMAAARAVLTQILDDGAYSRLDALREEMVAGCEEIIGKYELPAYVRAIGAKGAVIFSPTEIQGYRDFLTVDNRFSHAHWLYQLNNGVFLPPWGKAEQWTLSVQHTSEDVQRFITNFRRFAEALSE</sequence>
<proteinExistence type="inferred from homology"/>
<evidence type="ECO:0000256" key="1">
    <source>
        <dbReference type="ARBA" id="ARBA00001933"/>
    </source>
</evidence>
<evidence type="ECO:0000313" key="4">
    <source>
        <dbReference type="EMBL" id="MEX6430732.1"/>
    </source>
</evidence>
<protein>
    <submittedName>
        <fullName evidence="4">Aspartate aminotransferase family protein</fullName>
    </submittedName>
</protein>
<dbReference type="PANTHER" id="PTHR43713:SF3">
    <property type="entry name" value="GLUTAMATE-1-SEMIALDEHYDE 2,1-AMINOMUTASE 1, CHLOROPLASTIC-RELATED"/>
    <property type="match status" value="1"/>
</dbReference>
<comment type="cofactor">
    <cofactor evidence="1">
        <name>pyridoxal 5'-phosphate</name>
        <dbReference type="ChEBI" id="CHEBI:597326"/>
    </cofactor>
</comment>
<dbReference type="Gene3D" id="3.90.1150.10">
    <property type="entry name" value="Aspartate Aminotransferase, domain 1"/>
    <property type="match status" value="1"/>
</dbReference>
<comment type="caution">
    <text evidence="4">The sequence shown here is derived from an EMBL/GenBank/DDBJ whole genome shotgun (WGS) entry which is preliminary data.</text>
</comment>
<evidence type="ECO:0000256" key="3">
    <source>
        <dbReference type="RuleBase" id="RU003560"/>
    </source>
</evidence>
<reference evidence="4 5" key="1">
    <citation type="submission" date="2024-07" db="EMBL/GenBank/DDBJ databases">
        <title>Draft Genome Sequence of Ferrimicrobium acidiphilum Strain YE2023, Isolated from a Pulp of Bioleach Reactor.</title>
        <authorList>
            <person name="Elkina Y.A."/>
            <person name="Bulaeva A.G."/>
            <person name="Beletsky A.V."/>
            <person name="Mardanov A.V."/>
        </authorList>
    </citation>
    <scope>NUCLEOTIDE SEQUENCE [LARGE SCALE GENOMIC DNA]</scope>
    <source>
        <strain evidence="4 5">YE2023</strain>
    </source>
</reference>
<keyword evidence="5" id="KW-1185">Reference proteome</keyword>
<organism evidence="4 5">
    <name type="scientific">Ferrimicrobium acidiphilum</name>
    <dbReference type="NCBI Taxonomy" id="121039"/>
    <lineage>
        <taxon>Bacteria</taxon>
        <taxon>Bacillati</taxon>
        <taxon>Actinomycetota</taxon>
        <taxon>Acidimicrobiia</taxon>
        <taxon>Acidimicrobiales</taxon>
        <taxon>Acidimicrobiaceae</taxon>
        <taxon>Ferrimicrobium</taxon>
    </lineage>
</organism>
<comment type="similarity">
    <text evidence="3">Belongs to the class-III pyridoxal-phosphate-dependent aminotransferase family.</text>
</comment>
<dbReference type="InterPro" id="IPR015422">
    <property type="entry name" value="PyrdxlP-dep_Trfase_small"/>
</dbReference>
<dbReference type="PANTHER" id="PTHR43713">
    <property type="entry name" value="GLUTAMATE-1-SEMIALDEHYDE 2,1-AMINOMUTASE"/>
    <property type="match status" value="1"/>
</dbReference>
<dbReference type="Gene3D" id="3.40.640.10">
    <property type="entry name" value="Type I PLP-dependent aspartate aminotransferase-like (Major domain)"/>
    <property type="match status" value="1"/>
</dbReference>
<dbReference type="InterPro" id="IPR015424">
    <property type="entry name" value="PyrdxlP-dep_Trfase"/>
</dbReference>
<gene>
    <name evidence="4" type="ORF">AB6A68_12945</name>
</gene>
<keyword evidence="4" id="KW-0032">Aminotransferase</keyword>
<dbReference type="InterPro" id="IPR005814">
    <property type="entry name" value="Aminotrans_3"/>
</dbReference>
<dbReference type="CDD" id="cd00610">
    <property type="entry name" value="OAT_like"/>
    <property type="match status" value="1"/>
</dbReference>
<dbReference type="EMBL" id="JBFSHR010000077">
    <property type="protein sequence ID" value="MEX6430732.1"/>
    <property type="molecule type" value="Genomic_DNA"/>
</dbReference>
<keyword evidence="2 3" id="KW-0663">Pyridoxal phosphate</keyword>
<dbReference type="Proteomes" id="UP001560267">
    <property type="component" value="Unassembled WGS sequence"/>
</dbReference>